<accession>A0A160TEV1</accession>
<keyword evidence="1" id="KW-0812">Transmembrane</keyword>
<evidence type="ECO:0000256" key="1">
    <source>
        <dbReference type="SAM" id="Phobius"/>
    </source>
</evidence>
<dbReference type="AlphaFoldDB" id="A0A160TEV1"/>
<gene>
    <name evidence="2" type="ORF">MGWOODY_Tha1307</name>
</gene>
<name>A0A160TEV1_9ZZZZ</name>
<keyword evidence="1" id="KW-0472">Membrane</keyword>
<feature type="transmembrane region" description="Helical" evidence="1">
    <location>
        <begin position="7"/>
        <end position="29"/>
    </location>
</feature>
<sequence>MITLARIIIGGWILVVLAVIGAILGFVVYSNVVMGISLKQQASLIRFDSPLTFNTDLNSNINFRLLGDIPISVPLNNLRIPFHIKGQYQAQLDIDSSIPLNLTADFSDTILVETDLEVAAGTELVSSWLPNLPVRGTIPIRFELPVAFTVPVNTSLPLSYHGPISFYVNQTITPNIQQTITTSMHIDQMITAPVTNTFYGSMHAQDASIPITFDNVLIDIPLENIKYSYPKLSTGELNPVSTTEP</sequence>
<evidence type="ECO:0000313" key="2">
    <source>
        <dbReference type="EMBL" id="CUS41439.1"/>
    </source>
</evidence>
<organism evidence="2">
    <name type="scientific">hydrothermal vent metagenome</name>
    <dbReference type="NCBI Taxonomy" id="652676"/>
    <lineage>
        <taxon>unclassified sequences</taxon>
        <taxon>metagenomes</taxon>
        <taxon>ecological metagenomes</taxon>
    </lineage>
</organism>
<protein>
    <submittedName>
        <fullName evidence="2">Mucin 2</fullName>
    </submittedName>
</protein>
<reference evidence="2" key="1">
    <citation type="submission" date="2015-10" db="EMBL/GenBank/DDBJ databases">
        <authorList>
            <person name="Gilbert D.G."/>
        </authorList>
    </citation>
    <scope>NUCLEOTIDE SEQUENCE</scope>
</reference>
<proteinExistence type="predicted"/>
<dbReference type="EMBL" id="CZQC01000042">
    <property type="protein sequence ID" value="CUS41439.1"/>
    <property type="molecule type" value="Genomic_DNA"/>
</dbReference>
<keyword evidence="1" id="KW-1133">Transmembrane helix</keyword>